<name>A0A7S2TEZ6_9EUKA</name>
<dbReference type="GO" id="GO:0012507">
    <property type="term" value="C:ER to Golgi transport vesicle membrane"/>
    <property type="evidence" value="ECO:0007669"/>
    <property type="project" value="TreeGrafter"/>
</dbReference>
<dbReference type="GO" id="GO:0006906">
    <property type="term" value="P:vesicle fusion"/>
    <property type="evidence" value="ECO:0007669"/>
    <property type="project" value="TreeGrafter"/>
</dbReference>
<evidence type="ECO:0000313" key="12">
    <source>
        <dbReference type="EMBL" id="CAD9744558.1"/>
    </source>
</evidence>
<feature type="transmembrane region" description="Helical" evidence="10">
    <location>
        <begin position="211"/>
        <end position="230"/>
    </location>
</feature>
<comment type="similarity">
    <text evidence="2">Belongs to the VTI1 family.</text>
</comment>
<dbReference type="GO" id="GO:0031902">
    <property type="term" value="C:late endosome membrane"/>
    <property type="evidence" value="ECO:0007669"/>
    <property type="project" value="TreeGrafter"/>
</dbReference>
<accession>A0A7S2TEZ6</accession>
<dbReference type="GO" id="GO:0005484">
    <property type="term" value="F:SNAP receptor activity"/>
    <property type="evidence" value="ECO:0007669"/>
    <property type="project" value="TreeGrafter"/>
</dbReference>
<dbReference type="Gene3D" id="1.20.58.400">
    <property type="entry name" value="t-snare proteins"/>
    <property type="match status" value="1"/>
</dbReference>
<feature type="compositionally biased region" description="Polar residues" evidence="9">
    <location>
        <begin position="1"/>
        <end position="11"/>
    </location>
</feature>
<dbReference type="InterPro" id="IPR007705">
    <property type="entry name" value="Vesicle_trsprt_v-SNARE_N"/>
</dbReference>
<keyword evidence="4 10" id="KW-0812">Transmembrane</keyword>
<dbReference type="SUPFAM" id="SSF58038">
    <property type="entry name" value="SNARE fusion complex"/>
    <property type="match status" value="1"/>
</dbReference>
<evidence type="ECO:0000256" key="2">
    <source>
        <dbReference type="ARBA" id="ARBA00006108"/>
    </source>
</evidence>
<dbReference type="GO" id="GO:0000149">
    <property type="term" value="F:SNARE binding"/>
    <property type="evidence" value="ECO:0007669"/>
    <property type="project" value="TreeGrafter"/>
</dbReference>
<evidence type="ECO:0000256" key="8">
    <source>
        <dbReference type="ARBA" id="ARBA00023136"/>
    </source>
</evidence>
<dbReference type="Pfam" id="PF12352">
    <property type="entry name" value="V-SNARE_C"/>
    <property type="match status" value="1"/>
</dbReference>
<dbReference type="InterPro" id="IPR038407">
    <property type="entry name" value="v-SNARE_N_sf"/>
</dbReference>
<dbReference type="GO" id="GO:0005789">
    <property type="term" value="C:endoplasmic reticulum membrane"/>
    <property type="evidence" value="ECO:0007669"/>
    <property type="project" value="TreeGrafter"/>
</dbReference>
<dbReference type="GO" id="GO:0006886">
    <property type="term" value="P:intracellular protein transport"/>
    <property type="evidence" value="ECO:0007669"/>
    <property type="project" value="InterPro"/>
</dbReference>
<evidence type="ECO:0000256" key="3">
    <source>
        <dbReference type="ARBA" id="ARBA00022448"/>
    </source>
</evidence>
<evidence type="ECO:0000256" key="10">
    <source>
        <dbReference type="SAM" id="Phobius"/>
    </source>
</evidence>
<evidence type="ECO:0000256" key="5">
    <source>
        <dbReference type="ARBA" id="ARBA00022927"/>
    </source>
</evidence>
<dbReference type="Gene3D" id="1.20.5.110">
    <property type="match status" value="1"/>
</dbReference>
<dbReference type="InterPro" id="IPR010989">
    <property type="entry name" value="SNARE"/>
</dbReference>
<dbReference type="FunFam" id="1.20.5.110:FF:000002">
    <property type="entry name" value="Vesicle transport through interaction with t-SNAREsB"/>
    <property type="match status" value="1"/>
</dbReference>
<keyword evidence="3" id="KW-0813">Transport</keyword>
<proteinExistence type="inferred from homology"/>
<dbReference type="GO" id="GO:0005794">
    <property type="term" value="C:Golgi apparatus"/>
    <property type="evidence" value="ECO:0007669"/>
    <property type="project" value="TreeGrafter"/>
</dbReference>
<dbReference type="SUPFAM" id="SSF47661">
    <property type="entry name" value="t-snare proteins"/>
    <property type="match status" value="1"/>
</dbReference>
<evidence type="ECO:0000259" key="11">
    <source>
        <dbReference type="Pfam" id="PF05008"/>
    </source>
</evidence>
<keyword evidence="8 10" id="KW-0472">Membrane</keyword>
<evidence type="ECO:0000256" key="1">
    <source>
        <dbReference type="ARBA" id="ARBA00004211"/>
    </source>
</evidence>
<reference evidence="12" key="1">
    <citation type="submission" date="2021-01" db="EMBL/GenBank/DDBJ databases">
        <authorList>
            <person name="Corre E."/>
            <person name="Pelletier E."/>
            <person name="Niang G."/>
            <person name="Scheremetjew M."/>
            <person name="Finn R."/>
            <person name="Kale V."/>
            <person name="Holt S."/>
            <person name="Cochrane G."/>
            <person name="Meng A."/>
            <person name="Brown T."/>
            <person name="Cohen L."/>
        </authorList>
    </citation>
    <scope>NUCLEOTIDE SEQUENCE</scope>
    <source>
        <strain evidence="12">CCMP622</strain>
    </source>
</reference>
<dbReference type="PANTHER" id="PTHR21230">
    <property type="entry name" value="VESICLE TRANSPORT V-SNARE PROTEIN VTI1-RELATED"/>
    <property type="match status" value="1"/>
</dbReference>
<organism evidence="12">
    <name type="scientific">Lotharella oceanica</name>
    <dbReference type="NCBI Taxonomy" id="641309"/>
    <lineage>
        <taxon>Eukaryota</taxon>
        <taxon>Sar</taxon>
        <taxon>Rhizaria</taxon>
        <taxon>Cercozoa</taxon>
        <taxon>Chlorarachniophyceae</taxon>
        <taxon>Lotharella</taxon>
    </lineage>
</organism>
<dbReference type="Pfam" id="PF05008">
    <property type="entry name" value="V-SNARE"/>
    <property type="match status" value="1"/>
</dbReference>
<keyword evidence="6 10" id="KW-1133">Transmembrane helix</keyword>
<comment type="subcellular location">
    <subcellularLocation>
        <location evidence="1">Membrane</location>
        <topology evidence="1">Single-pass type IV membrane protein</topology>
    </subcellularLocation>
</comment>
<dbReference type="GO" id="GO:0031201">
    <property type="term" value="C:SNARE complex"/>
    <property type="evidence" value="ECO:0007669"/>
    <property type="project" value="TreeGrafter"/>
</dbReference>
<dbReference type="EMBL" id="HBHP01000566">
    <property type="protein sequence ID" value="CAD9744558.1"/>
    <property type="molecule type" value="Transcribed_RNA"/>
</dbReference>
<dbReference type="AlphaFoldDB" id="A0A7S2TEZ6"/>
<sequence length="237" mass="26928">MDDPLNANNDSYDLEGEPAGGRGGGDAIDQMISQFQETVSQTRRKMNVIPHLSQGEVKQSVSQLADYYEEARDLLERIEDHVQDAPNAGKYLRSVRLCTKDFERLSQRYEKMMIRDSFNRYLEDTNNAISAQRRSALLEDSLVHENTRSIEEIRRTLGETTDTGGMIMSDLKGQTDQLKRSVNKVVDTGEILQESKKILDGMARSAATNKLTTALIILLELLIIFFILWYKYLSVAE</sequence>
<keyword evidence="5" id="KW-0653">Protein transport</keyword>
<evidence type="ECO:0000256" key="7">
    <source>
        <dbReference type="ARBA" id="ARBA00023054"/>
    </source>
</evidence>
<protein>
    <recommendedName>
        <fullName evidence="11">Vesicle transport v-SNARE N-terminal domain-containing protein</fullName>
    </recommendedName>
</protein>
<evidence type="ECO:0000256" key="4">
    <source>
        <dbReference type="ARBA" id="ARBA00022692"/>
    </source>
</evidence>
<keyword evidence="7" id="KW-0175">Coiled coil</keyword>
<evidence type="ECO:0000256" key="6">
    <source>
        <dbReference type="ARBA" id="ARBA00022989"/>
    </source>
</evidence>
<evidence type="ECO:0000256" key="9">
    <source>
        <dbReference type="SAM" id="MobiDB-lite"/>
    </source>
</evidence>
<gene>
    <name evidence="12" type="ORF">LSP00402_LOCUS389</name>
</gene>
<feature type="domain" description="Vesicle transport v-SNARE N-terminal" evidence="11">
    <location>
        <begin position="30"/>
        <end position="111"/>
    </location>
</feature>
<feature type="region of interest" description="Disordered" evidence="9">
    <location>
        <begin position="1"/>
        <end position="25"/>
    </location>
</feature>